<keyword evidence="1" id="KW-1133">Transmembrane helix</keyword>
<proteinExistence type="predicted"/>
<dbReference type="EMBL" id="BAAAYR010000001">
    <property type="protein sequence ID" value="GAA3555512.1"/>
    <property type="molecule type" value="Genomic_DNA"/>
</dbReference>
<reference evidence="3" key="1">
    <citation type="journal article" date="2019" name="Int. J. Syst. Evol. Microbiol.">
        <title>The Global Catalogue of Microorganisms (GCM) 10K type strain sequencing project: providing services to taxonomists for standard genome sequencing and annotation.</title>
        <authorList>
            <consortium name="The Broad Institute Genomics Platform"/>
            <consortium name="The Broad Institute Genome Sequencing Center for Infectious Disease"/>
            <person name="Wu L."/>
            <person name="Ma J."/>
        </authorList>
    </citation>
    <scope>NUCLEOTIDE SEQUENCE [LARGE SCALE GENOMIC DNA]</scope>
    <source>
        <strain evidence="3">JCM 16540</strain>
    </source>
</reference>
<comment type="caution">
    <text evidence="2">The sequence shown here is derived from an EMBL/GenBank/DDBJ whole genome shotgun (WGS) entry which is preliminary data.</text>
</comment>
<feature type="transmembrane region" description="Helical" evidence="1">
    <location>
        <begin position="86"/>
        <end position="106"/>
    </location>
</feature>
<feature type="transmembrane region" description="Helical" evidence="1">
    <location>
        <begin position="46"/>
        <end position="74"/>
    </location>
</feature>
<name>A0ABP6WSZ0_9ACTN</name>
<evidence type="ECO:0000313" key="3">
    <source>
        <dbReference type="Proteomes" id="UP001500767"/>
    </source>
</evidence>
<feature type="transmembrane region" description="Helical" evidence="1">
    <location>
        <begin position="126"/>
        <end position="149"/>
    </location>
</feature>
<organism evidence="2 3">
    <name type="scientific">Microlunatus spumicola</name>
    <dbReference type="NCBI Taxonomy" id="81499"/>
    <lineage>
        <taxon>Bacteria</taxon>
        <taxon>Bacillati</taxon>
        <taxon>Actinomycetota</taxon>
        <taxon>Actinomycetes</taxon>
        <taxon>Propionibacteriales</taxon>
        <taxon>Propionibacteriaceae</taxon>
        <taxon>Microlunatus</taxon>
    </lineage>
</organism>
<feature type="transmembrane region" description="Helical" evidence="1">
    <location>
        <begin position="164"/>
        <end position="185"/>
    </location>
</feature>
<keyword evidence="3" id="KW-1185">Reference proteome</keyword>
<protein>
    <recommendedName>
        <fullName evidence="4">Sap, sulfolipid-1-addressing protein</fullName>
    </recommendedName>
</protein>
<accession>A0ABP6WSZ0</accession>
<feature type="transmembrane region" description="Helical" evidence="1">
    <location>
        <begin position="6"/>
        <end position="25"/>
    </location>
</feature>
<evidence type="ECO:0000256" key="1">
    <source>
        <dbReference type="SAM" id="Phobius"/>
    </source>
</evidence>
<gene>
    <name evidence="2" type="ORF">GCM10022197_08350</name>
</gene>
<evidence type="ECO:0000313" key="2">
    <source>
        <dbReference type="EMBL" id="GAA3555512.1"/>
    </source>
</evidence>
<evidence type="ECO:0008006" key="4">
    <source>
        <dbReference type="Google" id="ProtNLM"/>
    </source>
</evidence>
<sequence length="225" mass="23989">MEGETVAVVQALVVLLGLGLVMAFSPTTFGIELRTARDTSTVWRRVAVVTLGVVLAAVVLAGVTVAFGTVLLSALSRDGLRHLLTLRWLDLVAALLLVLAGTWRWLRRGRPTRRARRRTDLDRPGVLLAVVAGESLVSTTGPATMYLVVRTVASTSVDLRPLDVLVFLVGLVAPYLALGAVIARLPVDRAVSARAARHQRVWQELTALALVLAGLALGLVVVVGR</sequence>
<keyword evidence="1" id="KW-0812">Transmembrane</keyword>
<dbReference type="Proteomes" id="UP001500767">
    <property type="component" value="Unassembled WGS sequence"/>
</dbReference>
<keyword evidence="1" id="KW-0472">Membrane</keyword>
<feature type="transmembrane region" description="Helical" evidence="1">
    <location>
        <begin position="205"/>
        <end position="224"/>
    </location>
</feature>